<keyword evidence="6" id="KW-0926">Vacuole</keyword>
<dbReference type="Pfam" id="PF10377">
    <property type="entry name" value="ATG11"/>
    <property type="match status" value="1"/>
</dbReference>
<dbReference type="GO" id="GO:0015031">
    <property type="term" value="P:protein transport"/>
    <property type="evidence" value="ECO:0007669"/>
    <property type="project" value="UniProtKB-KW"/>
</dbReference>
<dbReference type="GO" id="GO:0000422">
    <property type="term" value="P:autophagy of mitochondrion"/>
    <property type="evidence" value="ECO:0007669"/>
    <property type="project" value="TreeGrafter"/>
</dbReference>
<dbReference type="GO" id="GO:1990316">
    <property type="term" value="C:Atg1/ULK1 kinase complex"/>
    <property type="evidence" value="ECO:0007669"/>
    <property type="project" value="TreeGrafter"/>
</dbReference>
<feature type="region of interest" description="Disordered" evidence="8">
    <location>
        <begin position="1393"/>
        <end position="1456"/>
    </location>
</feature>
<feature type="region of interest" description="Disordered" evidence="8">
    <location>
        <begin position="355"/>
        <end position="419"/>
    </location>
</feature>
<keyword evidence="12" id="KW-1185">Reference proteome</keyword>
<feature type="compositionally biased region" description="Low complexity" evidence="8">
    <location>
        <begin position="355"/>
        <end position="373"/>
    </location>
</feature>
<feature type="region of interest" description="Disordered" evidence="8">
    <location>
        <begin position="1316"/>
        <end position="1378"/>
    </location>
</feature>
<dbReference type="GO" id="GO:0034727">
    <property type="term" value="P:piecemeal microautophagy of the nucleus"/>
    <property type="evidence" value="ECO:0007669"/>
    <property type="project" value="TreeGrafter"/>
</dbReference>
<dbReference type="GO" id="GO:0060090">
    <property type="term" value="F:molecular adaptor activity"/>
    <property type="evidence" value="ECO:0007669"/>
    <property type="project" value="TreeGrafter"/>
</dbReference>
<feature type="domain" description="Autophagy-related protein 11 C-terminal" evidence="10">
    <location>
        <begin position="1185"/>
        <end position="1311"/>
    </location>
</feature>
<dbReference type="PANTHER" id="PTHR13222:SF1">
    <property type="entry name" value="RB1-INDUCIBLE COILED-COIL PROTEIN 1"/>
    <property type="match status" value="1"/>
</dbReference>
<dbReference type="OMA" id="AWKSANE"/>
<evidence type="ECO:0000256" key="8">
    <source>
        <dbReference type="SAM" id="MobiDB-lite"/>
    </source>
</evidence>
<comment type="subcellular location">
    <subcellularLocation>
        <location evidence="6">Preautophagosomal structure membrane</location>
        <topology evidence="6">Peripheral membrane protein</topology>
    </subcellularLocation>
    <subcellularLocation>
        <location evidence="6">Vacuole membrane</location>
        <topology evidence="6">Peripheral membrane protein</topology>
    </subcellularLocation>
    <text evidence="6">During pexophagy, accumulates in the vacuolar membrane region, where the peroxisomes contact the vacuole.</text>
</comment>
<proteinExistence type="inferred from homology"/>
<organism evidence="11">
    <name type="scientific">Absidia glauca</name>
    <name type="common">Pin mould</name>
    <dbReference type="NCBI Taxonomy" id="4829"/>
    <lineage>
        <taxon>Eukaryota</taxon>
        <taxon>Fungi</taxon>
        <taxon>Fungi incertae sedis</taxon>
        <taxon>Mucoromycota</taxon>
        <taxon>Mucoromycotina</taxon>
        <taxon>Mucoromycetes</taxon>
        <taxon>Mucorales</taxon>
        <taxon>Cunninghamellaceae</taxon>
        <taxon>Absidia</taxon>
    </lineage>
</organism>
<dbReference type="GO" id="GO:0034045">
    <property type="term" value="C:phagophore assembly site membrane"/>
    <property type="evidence" value="ECO:0007669"/>
    <property type="project" value="UniProtKB-SubCell"/>
</dbReference>
<feature type="coiled-coil region" evidence="7">
    <location>
        <begin position="647"/>
        <end position="674"/>
    </location>
</feature>
<dbReference type="GO" id="GO:0061709">
    <property type="term" value="P:reticulophagy"/>
    <property type="evidence" value="ECO:0007669"/>
    <property type="project" value="TreeGrafter"/>
</dbReference>
<feature type="coiled-coil region" evidence="7">
    <location>
        <begin position="709"/>
        <end position="736"/>
    </location>
</feature>
<feature type="domain" description="Autophagy protein ATG17-like" evidence="9">
    <location>
        <begin position="142"/>
        <end position="564"/>
    </location>
</feature>
<gene>
    <name evidence="11" type="primary">ABSGL_08144.1 scaffold 9591</name>
</gene>
<dbReference type="Pfam" id="PF04108">
    <property type="entry name" value="ATG17_like"/>
    <property type="match status" value="1"/>
</dbReference>
<dbReference type="STRING" id="4829.A0A168PGT6"/>
<dbReference type="GO" id="GO:0005774">
    <property type="term" value="C:vacuolar membrane"/>
    <property type="evidence" value="ECO:0007669"/>
    <property type="project" value="UniProtKB-SubCell"/>
</dbReference>
<feature type="compositionally biased region" description="Low complexity" evidence="8">
    <location>
        <begin position="1327"/>
        <end position="1348"/>
    </location>
</feature>
<sequence>MKVYRAETGQHIHWSNNLAKHIHTLDDFKQELEQCTGVPASEQILMTSFGTQVKQSQLKEVLQAAGRDEYIIFCYDRHYLGASPDEIATLLDVELPSLEPSIPPLAANTLLKDLKTSSKSISLSQHCELYLTLFAKFDSFSQTLMKTTLSHTILAKTLVEEQKSQSMALNVALTNLETHSSITNQGVQDFYMMAEKELDKQLALLDTADIDLNILRNIQVHPAIISRTTTSTMEASTSLKRKQSLADYLDMDQLETARRDTEELCKDLTQDIQFLRSVVVELQEYEGNLRHQIVKDHNLHSLDSMLMDIQETRDKGQFLRDKIKRDLNRIYSKIADILQVPISSLLANLTLDSSTTSTATSTTTTTSNTPTASIQRTATQSLSSHTSSIDNSVNTQQHSSLARRNSSSPSSHDTTPFPAHTKKTLEAFYHLAEIHVNDYLPKLTSYESTVRQHISKLIQMKRQSIQKFLKNMTTISQLQSDIAATSPHLDSASKALSDFKNKYGSSYLETSRDMLFAYGTLMIEVLRRKEYASILVENANLIADVLSRFREQEQDRRSQFRHDIIQTLPFSISNINDAAPQFEISTSNTSDSGPLISKKDVIDFVSLLDRSYSQAIGTRGKGATSRDKNDQHSLRGQLVGIAKDSYGQNLLNLLNNMNKQLDGLNNEFLKMIEATFLLDSGNTNAISRPTFLNNGHTASTSRLPADKALEIAEDKVKKYEDRISSLETTLQQYKNAPIPSNLTTNNHTALAQPTQQATLSVDVSPESSIYSVLDSSDEDVLAQGNTTKNNDTLSAETKSDTSLQQEIATLKETVKQREAFIGKMHEQLLREQQIHQEYYDQAEHDKEDMKIQLQEYEQLLEDERQAYEDNRKSFLKEAQIKDNLADIRIADVESDWKCKTKQLTETLEAEKQRNQDMESRHAQELRDLKEQHECELAKAKDQLTDMHQNEKWQLNQALENLRSEYMDYRQQTTVSKQEADEKLGQLVSEMNNSEEARNEIKQRLAQARDMVSRAENDWMEKHEALEKLNSIHDNACSTLLDLMAKLNADLVRPLYRQDNTDILSLLDIFAQEMDATMIDRKNTQEKIYALENNYDEACRHIEIMNEEKIELNSLSVHMAHKLDDIRKNVFFEVTNQLQLPVDENEVGAMTRKIMDADSGRQDDDPSIYNDILMATNVIDSAKFVSRIFKKVRNAHDLTRRWQKEYKELKDKYSKLTTSAHSKIAFRNFKVGDVALFLPTRNSSGKPWAAFNVNAPHYFLKPSDSISGQMNSREWIVARITSITECVANAQDPITNPYGLPDAVVFYQLEVENWRNSRQKHHQKKSKSASAATASSSSQITSPSAASSTVDLNDSEHPSLHQRRSTLPSINSSHHQTHRGIGLASISSSVIENPAHQSDDQRQHSSLHHSRGSSGNIVQSTAVSSSSPSSSSSPPPWSTDRPDTTPSSPGATDPFTV</sequence>
<evidence type="ECO:0000313" key="12">
    <source>
        <dbReference type="Proteomes" id="UP000078561"/>
    </source>
</evidence>
<reference evidence="11" key="1">
    <citation type="submission" date="2016-04" db="EMBL/GenBank/DDBJ databases">
        <authorList>
            <person name="Evans L.H."/>
            <person name="Alamgir A."/>
            <person name="Owens N."/>
            <person name="Weber N.D."/>
            <person name="Virtaneva K."/>
            <person name="Barbian K."/>
            <person name="Babar A."/>
            <person name="Rosenke K."/>
        </authorList>
    </citation>
    <scope>NUCLEOTIDE SEQUENCE [LARGE SCALE GENOMIC DNA]</scope>
    <source>
        <strain evidence="11">CBS 101.48</strain>
    </source>
</reference>
<dbReference type="GO" id="GO:0000045">
    <property type="term" value="P:autophagosome assembly"/>
    <property type="evidence" value="ECO:0007669"/>
    <property type="project" value="UniProtKB-UniRule"/>
</dbReference>
<dbReference type="InterPro" id="IPR019460">
    <property type="entry name" value="Atg11_C"/>
</dbReference>
<dbReference type="PANTHER" id="PTHR13222">
    <property type="entry name" value="RB1-INDUCIBLE COILED-COIL"/>
    <property type="match status" value="1"/>
</dbReference>
<feature type="compositionally biased region" description="Low complexity" evidence="8">
    <location>
        <begin position="399"/>
        <end position="411"/>
    </location>
</feature>
<comment type="function">
    <text evidence="6">Involved in cytoplasm to vacuole transport (Cvt), pexophagy, mitophagy and nucleophagy. Recruits mitochondria for their selective degradation via autophagy (mitophagy) during starvation. Works as scaffold proteins that recruit ATG proteins to the pre-autophagosome (PAS), the site of vesicle/autophagosome formation. Required for the Cvt vesicles completion.</text>
</comment>
<name>A0A168PGT6_ABSGL</name>
<keyword evidence="6" id="KW-0472">Membrane</keyword>
<protein>
    <recommendedName>
        <fullName evidence="6">Autophagy-related protein 11</fullName>
    </recommendedName>
</protein>
<evidence type="ECO:0000256" key="7">
    <source>
        <dbReference type="SAM" id="Coils"/>
    </source>
</evidence>
<dbReference type="InterPro" id="IPR040040">
    <property type="entry name" value="ATG11"/>
</dbReference>
<keyword evidence="5 7" id="KW-0175">Coiled coil</keyword>
<dbReference type="EMBL" id="LT553804">
    <property type="protein sequence ID" value="SAM02365.1"/>
    <property type="molecule type" value="Genomic_DNA"/>
</dbReference>
<dbReference type="GO" id="GO:0034517">
    <property type="term" value="P:ribophagy"/>
    <property type="evidence" value="ECO:0007669"/>
    <property type="project" value="TreeGrafter"/>
</dbReference>
<evidence type="ECO:0000256" key="3">
    <source>
        <dbReference type="ARBA" id="ARBA00022927"/>
    </source>
</evidence>
<feature type="compositionally biased region" description="Basic residues" evidence="8">
    <location>
        <begin position="1316"/>
        <end position="1326"/>
    </location>
</feature>
<evidence type="ECO:0000259" key="10">
    <source>
        <dbReference type="Pfam" id="PF10377"/>
    </source>
</evidence>
<evidence type="ECO:0000256" key="2">
    <source>
        <dbReference type="ARBA" id="ARBA00022448"/>
    </source>
</evidence>
<keyword evidence="2 6" id="KW-0813">Transport</keyword>
<comment type="similarity">
    <text evidence="1 6">Belongs to the ATG11 family.</text>
</comment>
<dbReference type="GO" id="GO:1903599">
    <property type="term" value="P:positive regulation of autophagy of mitochondrion"/>
    <property type="evidence" value="ECO:0007669"/>
    <property type="project" value="UniProtKB-UniRule"/>
</dbReference>
<evidence type="ECO:0000313" key="11">
    <source>
        <dbReference type="EMBL" id="SAM02365.1"/>
    </source>
</evidence>
<keyword evidence="4 6" id="KW-0072">Autophagy</keyword>
<feature type="compositionally biased region" description="Polar residues" evidence="8">
    <location>
        <begin position="1364"/>
        <end position="1373"/>
    </location>
</feature>
<dbReference type="OrthoDB" id="447953at2759"/>
<evidence type="ECO:0000259" key="9">
    <source>
        <dbReference type="Pfam" id="PF04108"/>
    </source>
</evidence>
<dbReference type="InParanoid" id="A0A168PGT6"/>
<feature type="coiled-coil region" evidence="7">
    <location>
        <begin position="1191"/>
        <end position="1218"/>
    </location>
</feature>
<evidence type="ECO:0000256" key="4">
    <source>
        <dbReference type="ARBA" id="ARBA00023006"/>
    </source>
</evidence>
<dbReference type="GO" id="GO:0019901">
    <property type="term" value="F:protein kinase binding"/>
    <property type="evidence" value="ECO:0007669"/>
    <property type="project" value="TreeGrafter"/>
</dbReference>
<comment type="subunit">
    <text evidence="6">Homodimer.</text>
</comment>
<evidence type="ECO:0000256" key="5">
    <source>
        <dbReference type="ARBA" id="ARBA00023054"/>
    </source>
</evidence>
<keyword evidence="3 6" id="KW-0653">Protein transport</keyword>
<accession>A0A168PGT6</accession>
<feature type="coiled-coil region" evidence="7">
    <location>
        <begin position="839"/>
        <end position="1017"/>
    </location>
</feature>
<feature type="compositionally biased region" description="Polar residues" evidence="8">
    <location>
        <begin position="374"/>
        <end position="398"/>
    </location>
</feature>
<evidence type="ECO:0000256" key="6">
    <source>
        <dbReference type="RuleBase" id="RU367075"/>
    </source>
</evidence>
<dbReference type="InterPro" id="IPR045326">
    <property type="entry name" value="ATG17-like_dom"/>
</dbReference>
<dbReference type="Proteomes" id="UP000078561">
    <property type="component" value="Unassembled WGS sequence"/>
</dbReference>
<evidence type="ECO:0000256" key="1">
    <source>
        <dbReference type="ARBA" id="ARBA00009729"/>
    </source>
</evidence>